<reference evidence="7 8" key="1">
    <citation type="journal article" date="2024" name="Nat. Commun.">
        <title>Phylogenomics reveals the evolutionary origins of lichenization in chlorophyte algae.</title>
        <authorList>
            <person name="Puginier C."/>
            <person name="Libourel C."/>
            <person name="Otte J."/>
            <person name="Skaloud P."/>
            <person name="Haon M."/>
            <person name="Grisel S."/>
            <person name="Petersen M."/>
            <person name="Berrin J.G."/>
            <person name="Delaux P.M."/>
            <person name="Dal Grande F."/>
            <person name="Keller J."/>
        </authorList>
    </citation>
    <scope>NUCLEOTIDE SEQUENCE [LARGE SCALE GENOMIC DNA]</scope>
    <source>
        <strain evidence="7 8">SAG 2043</strain>
    </source>
</reference>
<evidence type="ECO:0000256" key="4">
    <source>
        <dbReference type="ARBA" id="ARBA00022786"/>
    </source>
</evidence>
<accession>A0AAW1PA14</accession>
<keyword evidence="2" id="KW-0132">Cell division</keyword>
<dbReference type="InterPro" id="IPR024790">
    <property type="entry name" value="APC4_long_dom"/>
</dbReference>
<evidence type="ECO:0000313" key="7">
    <source>
        <dbReference type="EMBL" id="KAK9810236.1"/>
    </source>
</evidence>
<organism evidence="7 8">
    <name type="scientific">[Myrmecia] bisecta</name>
    <dbReference type="NCBI Taxonomy" id="41462"/>
    <lineage>
        <taxon>Eukaryota</taxon>
        <taxon>Viridiplantae</taxon>
        <taxon>Chlorophyta</taxon>
        <taxon>core chlorophytes</taxon>
        <taxon>Trebouxiophyceae</taxon>
        <taxon>Trebouxiales</taxon>
        <taxon>Trebouxiaceae</taxon>
        <taxon>Myrmecia</taxon>
    </lineage>
</organism>
<dbReference type="EMBL" id="JALJOR010000010">
    <property type="protein sequence ID" value="KAK9810236.1"/>
    <property type="molecule type" value="Genomic_DNA"/>
</dbReference>
<dbReference type="PANTHER" id="PTHR13260">
    <property type="entry name" value="ANAPHASE PROMOTING COMPLEX SUBUNIT 4 APC4"/>
    <property type="match status" value="1"/>
</dbReference>
<feature type="domain" description="Anaphase-promoting complex subunit 4 long" evidence="6">
    <location>
        <begin position="83"/>
        <end position="259"/>
    </location>
</feature>
<dbReference type="Pfam" id="PF12896">
    <property type="entry name" value="ANAPC4"/>
    <property type="match status" value="1"/>
</dbReference>
<dbReference type="GO" id="GO:0034399">
    <property type="term" value="C:nuclear periphery"/>
    <property type="evidence" value="ECO:0007669"/>
    <property type="project" value="TreeGrafter"/>
</dbReference>
<proteinExistence type="predicted"/>
<evidence type="ECO:0000259" key="6">
    <source>
        <dbReference type="Pfam" id="PF12896"/>
    </source>
</evidence>
<dbReference type="InterPro" id="IPR024789">
    <property type="entry name" value="APC4"/>
</dbReference>
<keyword evidence="3" id="KW-0498">Mitosis</keyword>
<protein>
    <recommendedName>
        <fullName evidence="1">Anaphase-promoting complex subunit 4</fullName>
    </recommendedName>
</protein>
<keyword evidence="8" id="KW-1185">Reference proteome</keyword>
<evidence type="ECO:0000256" key="2">
    <source>
        <dbReference type="ARBA" id="ARBA00022618"/>
    </source>
</evidence>
<evidence type="ECO:0000313" key="8">
    <source>
        <dbReference type="Proteomes" id="UP001489004"/>
    </source>
</evidence>
<dbReference type="PANTHER" id="PTHR13260:SF0">
    <property type="entry name" value="ANAPHASE-PROMOTING COMPLEX SUBUNIT 4"/>
    <property type="match status" value="1"/>
</dbReference>
<evidence type="ECO:0000256" key="5">
    <source>
        <dbReference type="ARBA" id="ARBA00023306"/>
    </source>
</evidence>
<comment type="caution">
    <text evidence="7">The sequence shown here is derived from an EMBL/GenBank/DDBJ whole genome shotgun (WGS) entry which is preliminary data.</text>
</comment>
<dbReference type="GO" id="GO:0070979">
    <property type="term" value="P:protein K11-linked ubiquitination"/>
    <property type="evidence" value="ECO:0007669"/>
    <property type="project" value="TreeGrafter"/>
</dbReference>
<keyword evidence="4" id="KW-0833">Ubl conjugation pathway</keyword>
<keyword evidence="5" id="KW-0131">Cell cycle</keyword>
<sequence length="362" mass="38075">MARSPGAGRWPAETEQLAVLCAADKTGHISCTAFGLFPIAFLDLKANGCHIAKATISPDLSRLYVLWHDKPSGNSNGWLNMSIYSTQSIEARRHELHHVAMLASHALALLDGAQQTLSACEREWRDAMEAMAGKLAVLEGLLRDHASHAKPQEEFICLLACGALSAALHQFLATNLGEAGVKRLAKAVDAAATSLGGLLVDHLQPTLEVVAFHLADLQGLAACRRWLGPIGLQEDALQTAAGGAAQLLVRVEAVRLAVCRAATGGSAHPSTAGVFLVRLSPGEGAGSQAACEVCTAAKAVVQVSGSARMRRSGYSQVHAPLIISGPRGVACVLAGTQRGVLYDLEEDEDEQLDNDEDSEEAT</sequence>
<gene>
    <name evidence="7" type="ORF">WJX72_007067</name>
</gene>
<dbReference type="GO" id="GO:0005680">
    <property type="term" value="C:anaphase-promoting complex"/>
    <property type="evidence" value="ECO:0007669"/>
    <property type="project" value="InterPro"/>
</dbReference>
<evidence type="ECO:0000256" key="3">
    <source>
        <dbReference type="ARBA" id="ARBA00022776"/>
    </source>
</evidence>
<dbReference type="GO" id="GO:0031145">
    <property type="term" value="P:anaphase-promoting complex-dependent catabolic process"/>
    <property type="evidence" value="ECO:0007669"/>
    <property type="project" value="InterPro"/>
</dbReference>
<dbReference type="GO" id="GO:0051301">
    <property type="term" value="P:cell division"/>
    <property type="evidence" value="ECO:0007669"/>
    <property type="project" value="UniProtKB-KW"/>
</dbReference>
<evidence type="ECO:0000256" key="1">
    <source>
        <dbReference type="ARBA" id="ARBA00016067"/>
    </source>
</evidence>
<dbReference type="AlphaFoldDB" id="A0AAW1PA14"/>
<name>A0AAW1PA14_9CHLO</name>
<dbReference type="Proteomes" id="UP001489004">
    <property type="component" value="Unassembled WGS sequence"/>
</dbReference>